<feature type="region of interest" description="Disordered" evidence="1">
    <location>
        <begin position="555"/>
        <end position="584"/>
    </location>
</feature>
<organism evidence="2 3">
    <name type="scientific">Eufriesea mexicana</name>
    <dbReference type="NCBI Taxonomy" id="516756"/>
    <lineage>
        <taxon>Eukaryota</taxon>
        <taxon>Metazoa</taxon>
        <taxon>Ecdysozoa</taxon>
        <taxon>Arthropoda</taxon>
        <taxon>Hexapoda</taxon>
        <taxon>Insecta</taxon>
        <taxon>Pterygota</taxon>
        <taxon>Neoptera</taxon>
        <taxon>Endopterygota</taxon>
        <taxon>Hymenoptera</taxon>
        <taxon>Apocrita</taxon>
        <taxon>Aculeata</taxon>
        <taxon>Apoidea</taxon>
        <taxon>Anthophila</taxon>
        <taxon>Apidae</taxon>
        <taxon>Eufriesea</taxon>
    </lineage>
</organism>
<proteinExistence type="predicted"/>
<feature type="compositionally biased region" description="Low complexity" evidence="1">
    <location>
        <begin position="442"/>
        <end position="457"/>
    </location>
</feature>
<reference evidence="2 3" key="1">
    <citation type="submission" date="2015-07" db="EMBL/GenBank/DDBJ databases">
        <title>The genome of Eufriesea mexicana.</title>
        <authorList>
            <person name="Pan H."/>
            <person name="Kapheim K."/>
        </authorList>
    </citation>
    <scope>NUCLEOTIDE SEQUENCE [LARGE SCALE GENOMIC DNA]</scope>
    <source>
        <strain evidence="2">0111107269</strain>
        <tissue evidence="2">Whole body</tissue>
    </source>
</reference>
<feature type="compositionally biased region" description="Polar residues" evidence="1">
    <location>
        <begin position="571"/>
        <end position="584"/>
    </location>
</feature>
<dbReference type="EMBL" id="KQ763302">
    <property type="protein sequence ID" value="OAD55131.1"/>
    <property type="molecule type" value="Genomic_DNA"/>
</dbReference>
<sequence length="635" mass="71984">MGILPSTDELSVREREHTNIGIESSENSKKRKIHNNADTGNGDPSTSMKSSNPGSSKSKKDIWLCENSQRYTVNWEPYRVRCVQSQFSAQCSEEETVNNIPCVHCHAIHPESAYRNQRKLLREEEHKIPNETQGNLCSILQDKQISQTSRGVQITRELQTSVSTKSHKSRNQKQTLTTPRRTSKPSARSKSTRTSTANIVVEKIDRLTNLAEQQIQHLSILVNMILKLTAMCPAHFACRSIQAQIWPASEPPVAGEMFIKLGDTVPIVVAGISKRMRSVAALEPQYRRSNLSEFRGVVWSITRMRQCCRDAACCCPRTAVSQVKWKTVLCLYCQRPLTSIHALSPKLPLRYNREWCHKIKPNKDETGTSMDKFIKKNAASKSTQYQTQNNWTIRKSESPLARNEFEVIEVEPLINEYTNVGIDASENSKKRKVHNNADTGNGEPSTSKKSSNSGPSTSKEDIPRCECCQRYTDNREPYCVSCVQSQFSAHYSEEKIFDDVTCVNSYGKHSESAYRNHCKLLKEEGKIPKETWEKPFSMFQDMEISQTTQGVQVTPESQTSVCTKSHENQKQKQTLTTPRKSSKQGVTIRNVHTITANTVSAKIDRLTILIEQKMSILMEMILELRATIEKLLCSE</sequence>
<name>A0A310SKL2_9HYME</name>
<gene>
    <name evidence="2" type="ORF">WN48_05548</name>
</gene>
<dbReference type="Proteomes" id="UP000250275">
    <property type="component" value="Unassembled WGS sequence"/>
</dbReference>
<evidence type="ECO:0000313" key="2">
    <source>
        <dbReference type="EMBL" id="OAD55131.1"/>
    </source>
</evidence>
<feature type="compositionally biased region" description="Low complexity" evidence="1">
    <location>
        <begin position="177"/>
        <end position="195"/>
    </location>
</feature>
<dbReference type="AlphaFoldDB" id="A0A310SKL2"/>
<feature type="compositionally biased region" description="Low complexity" evidence="1">
    <location>
        <begin position="45"/>
        <end position="56"/>
    </location>
</feature>
<keyword evidence="3" id="KW-1185">Reference proteome</keyword>
<feature type="region of interest" description="Disordered" evidence="1">
    <location>
        <begin position="1"/>
        <end position="59"/>
    </location>
</feature>
<evidence type="ECO:0000256" key="1">
    <source>
        <dbReference type="SAM" id="MobiDB-lite"/>
    </source>
</evidence>
<protein>
    <submittedName>
        <fullName evidence="2">Uncharacterized protein</fullName>
    </submittedName>
</protein>
<evidence type="ECO:0000313" key="3">
    <source>
        <dbReference type="Proteomes" id="UP000250275"/>
    </source>
</evidence>
<feature type="region of interest" description="Disordered" evidence="1">
    <location>
        <begin position="158"/>
        <end position="195"/>
    </location>
</feature>
<accession>A0A310SKL2</accession>
<feature type="region of interest" description="Disordered" evidence="1">
    <location>
        <begin position="425"/>
        <end position="461"/>
    </location>
</feature>